<name>A0AAV3QG16_LITER</name>
<dbReference type="EMBL" id="BAABME010021337">
    <property type="protein sequence ID" value="GAA0163024.1"/>
    <property type="molecule type" value="Genomic_DNA"/>
</dbReference>
<dbReference type="AlphaFoldDB" id="A0AAV3QG16"/>
<sequence>MKLFIKFSHVKRLTLSTSTVEILVKSCLPLPTFNNLICVNLGVVGTLFLVELQNKMPKLEVLVLPKGVDGELDSVLQENAAACVSLTVKVIRISDNNRRVTAVKAVKSVMYRSGPLGLEACEIVIVTDKIFGRKFCKL</sequence>
<evidence type="ECO:0000313" key="2">
    <source>
        <dbReference type="Proteomes" id="UP001454036"/>
    </source>
</evidence>
<comment type="caution">
    <text evidence="1">The sequence shown here is derived from an EMBL/GenBank/DDBJ whole genome shotgun (WGS) entry which is preliminary data.</text>
</comment>
<gene>
    <name evidence="1" type="ORF">LIER_39510</name>
</gene>
<evidence type="ECO:0000313" key="1">
    <source>
        <dbReference type="EMBL" id="GAA0163024.1"/>
    </source>
</evidence>
<keyword evidence="2" id="KW-1185">Reference proteome</keyword>
<organism evidence="1 2">
    <name type="scientific">Lithospermum erythrorhizon</name>
    <name type="common">Purple gromwell</name>
    <name type="synonym">Lithospermum officinale var. erythrorhizon</name>
    <dbReference type="NCBI Taxonomy" id="34254"/>
    <lineage>
        <taxon>Eukaryota</taxon>
        <taxon>Viridiplantae</taxon>
        <taxon>Streptophyta</taxon>
        <taxon>Embryophyta</taxon>
        <taxon>Tracheophyta</taxon>
        <taxon>Spermatophyta</taxon>
        <taxon>Magnoliopsida</taxon>
        <taxon>eudicotyledons</taxon>
        <taxon>Gunneridae</taxon>
        <taxon>Pentapetalae</taxon>
        <taxon>asterids</taxon>
        <taxon>lamiids</taxon>
        <taxon>Boraginales</taxon>
        <taxon>Boraginaceae</taxon>
        <taxon>Boraginoideae</taxon>
        <taxon>Lithospermeae</taxon>
        <taxon>Lithospermum</taxon>
    </lineage>
</organism>
<dbReference type="Proteomes" id="UP001454036">
    <property type="component" value="Unassembled WGS sequence"/>
</dbReference>
<proteinExistence type="predicted"/>
<protein>
    <submittedName>
        <fullName evidence="1">Uncharacterized protein</fullName>
    </submittedName>
</protein>
<accession>A0AAV3QG16</accession>
<reference evidence="1 2" key="1">
    <citation type="submission" date="2024-01" db="EMBL/GenBank/DDBJ databases">
        <title>The complete chloroplast genome sequence of Lithospermum erythrorhizon: insights into the phylogenetic relationship among Boraginaceae species and the maternal lineages of purple gromwells.</title>
        <authorList>
            <person name="Okada T."/>
            <person name="Watanabe K."/>
        </authorList>
    </citation>
    <scope>NUCLEOTIDE SEQUENCE [LARGE SCALE GENOMIC DNA]</scope>
</reference>